<keyword evidence="6 9" id="KW-1133">Transmembrane helix</keyword>
<comment type="similarity">
    <text evidence="2">Belongs to the autoinducer-2 exporter (AI-2E) (TC 2.A.86) family.</text>
</comment>
<dbReference type="Pfam" id="PF01594">
    <property type="entry name" value="AI-2E_transport"/>
    <property type="match status" value="1"/>
</dbReference>
<feature type="transmembrane region" description="Helical" evidence="9">
    <location>
        <begin position="17"/>
        <end position="37"/>
    </location>
</feature>
<feature type="compositionally biased region" description="Polar residues" evidence="8">
    <location>
        <begin position="154"/>
        <end position="163"/>
    </location>
</feature>
<evidence type="ECO:0000256" key="9">
    <source>
        <dbReference type="SAM" id="Phobius"/>
    </source>
</evidence>
<feature type="transmembrane region" description="Helical" evidence="9">
    <location>
        <begin position="43"/>
        <end position="64"/>
    </location>
</feature>
<organism evidence="10 11">
    <name type="scientific">Bradyrhizobium quebecense</name>
    <dbReference type="NCBI Taxonomy" id="2748629"/>
    <lineage>
        <taxon>Bacteria</taxon>
        <taxon>Pseudomonadati</taxon>
        <taxon>Pseudomonadota</taxon>
        <taxon>Alphaproteobacteria</taxon>
        <taxon>Hyphomicrobiales</taxon>
        <taxon>Nitrobacteraceae</taxon>
        <taxon>Bradyrhizobium</taxon>
    </lineage>
</organism>
<keyword evidence="5 9" id="KW-0812">Transmembrane</keyword>
<dbReference type="PANTHER" id="PTHR21716:SF53">
    <property type="entry name" value="PERMEASE PERM-RELATED"/>
    <property type="match status" value="1"/>
</dbReference>
<evidence type="ECO:0000313" key="11">
    <source>
        <dbReference type="Proteomes" id="UP000692816"/>
    </source>
</evidence>
<feature type="transmembrane region" description="Helical" evidence="9">
    <location>
        <begin position="310"/>
        <end position="328"/>
    </location>
</feature>
<feature type="transmembrane region" description="Helical" evidence="9">
    <location>
        <begin position="348"/>
        <end position="373"/>
    </location>
</feature>
<name>A0ABS3MR19_9BRAD</name>
<reference evidence="10" key="1">
    <citation type="journal article" date="2021" name="Int. J. Syst. Evol. Microbiol.">
        <title>Bradyrhizobium septentrionale sp. nov. (sv. septentrionale) and Bradyrhizobium quebecense sp. nov. (sv. septentrionale) associated with legumes native to Canada possess rearranged symbiosis genes and numerous insertion sequences.</title>
        <authorList>
            <person name="Bromfield E.S.P."/>
            <person name="Cloutier S."/>
        </authorList>
    </citation>
    <scope>NUCLEOTIDE SEQUENCE</scope>
    <source>
        <strain evidence="10">12S5</strain>
    </source>
</reference>
<protein>
    <submittedName>
        <fullName evidence="10">AI-2E family transporter</fullName>
    </submittedName>
</protein>
<feature type="region of interest" description="Disordered" evidence="8">
    <location>
        <begin position="144"/>
        <end position="169"/>
    </location>
</feature>
<evidence type="ECO:0000256" key="7">
    <source>
        <dbReference type="ARBA" id="ARBA00023136"/>
    </source>
</evidence>
<keyword evidence="4" id="KW-1003">Cell membrane</keyword>
<evidence type="ECO:0000256" key="1">
    <source>
        <dbReference type="ARBA" id="ARBA00004651"/>
    </source>
</evidence>
<evidence type="ECO:0000313" key="10">
    <source>
        <dbReference type="EMBL" id="MBO1433935.1"/>
    </source>
</evidence>
<comment type="subcellular location">
    <subcellularLocation>
        <location evidence="1">Cell membrane</location>
        <topology evidence="1">Multi-pass membrane protein</topology>
    </subcellularLocation>
</comment>
<feature type="transmembrane region" description="Helical" evidence="9">
    <location>
        <begin position="249"/>
        <end position="277"/>
    </location>
</feature>
<accession>A0ABS3MR19</accession>
<dbReference type="InterPro" id="IPR002549">
    <property type="entry name" value="AI-2E-like"/>
</dbReference>
<evidence type="ECO:0000256" key="2">
    <source>
        <dbReference type="ARBA" id="ARBA00009773"/>
    </source>
</evidence>
<evidence type="ECO:0000256" key="5">
    <source>
        <dbReference type="ARBA" id="ARBA00022692"/>
    </source>
</evidence>
<gene>
    <name evidence="10" type="ORF">J4P68_32245</name>
</gene>
<dbReference type="PANTHER" id="PTHR21716">
    <property type="entry name" value="TRANSMEMBRANE PROTEIN"/>
    <property type="match status" value="1"/>
</dbReference>
<evidence type="ECO:0000256" key="4">
    <source>
        <dbReference type="ARBA" id="ARBA00022475"/>
    </source>
</evidence>
<proteinExistence type="inferred from homology"/>
<dbReference type="EMBL" id="JAGEPA010000001">
    <property type="protein sequence ID" value="MBO1433935.1"/>
    <property type="molecule type" value="Genomic_DNA"/>
</dbReference>
<dbReference type="Proteomes" id="UP000692816">
    <property type="component" value="Unassembled WGS sequence"/>
</dbReference>
<keyword evidence="11" id="KW-1185">Reference proteome</keyword>
<dbReference type="RefSeq" id="WP_207836476.1">
    <property type="nucleotide sequence ID" value="NZ_CP088282.1"/>
</dbReference>
<feature type="transmembrane region" description="Helical" evidence="9">
    <location>
        <begin position="283"/>
        <end position="303"/>
    </location>
</feature>
<keyword evidence="3" id="KW-0813">Transport</keyword>
<evidence type="ECO:0000256" key="3">
    <source>
        <dbReference type="ARBA" id="ARBA00022448"/>
    </source>
</evidence>
<evidence type="ECO:0000256" key="6">
    <source>
        <dbReference type="ARBA" id="ARBA00022989"/>
    </source>
</evidence>
<sequence>MTPVIRQPFKARTTEELVALLGTVAAAILAVIIVAMLYFGREIFVPIALAILLSFVLAPVVLILQRIHVPRGLAVVSVALLAFALIFALGSLLATQLTQLAGDLPRYQSTISEKIQSFRDTRAGRGTLERASDMLKDLSKEIDRPKESAAPRGLSSSIVNPGASQAPVPVEVRQPDPGALENLRTLISPLIHPLATTGIIIIFVIFILLQREDLRNRLIRLAGSYDLQRTTAALDDAAIRLSRLFLTQLILNSAFGVVIGLGLWLIGTPSAILWGILAAVLRFVPYIGAVIAAAFPLALAVAVDPGWSMLLWTLALFFTVEPVVGHVIEPMVYGHSTGLSPVAVVAAATFWTALWGPIGLVLATPLTICLVVLGRHVERLEFLDVMFGDRPALSPPEIFYQRMLAGDPAEAAEKAEQFLKERSLASYYDEVALKGLQLAQIDAARGALDPERLTKLRDAVTEFAGDVADQDDRAPTKVHLTTDAEASSAVESVAENAAHENLPIVSRESLPPDWLGEHPVLCLAGRSLIDEAAAIMLAQLSTAHGLAARVEGADALSSANVFRLDGTGIVIACLIYLDSSGPAHMRYSVRRLRRKLPKAIIILGCWAKDIDPGALEVLRDNAKADLVAAGPGETVKLCIEAAGGAYPSIAASTQERSTTAAA</sequence>
<keyword evidence="7 9" id="KW-0472">Membrane</keyword>
<feature type="transmembrane region" description="Helical" evidence="9">
    <location>
        <begin position="190"/>
        <end position="209"/>
    </location>
</feature>
<feature type="transmembrane region" description="Helical" evidence="9">
    <location>
        <begin position="73"/>
        <end position="94"/>
    </location>
</feature>
<comment type="caution">
    <text evidence="10">The sequence shown here is derived from an EMBL/GenBank/DDBJ whole genome shotgun (WGS) entry which is preliminary data.</text>
</comment>
<evidence type="ECO:0000256" key="8">
    <source>
        <dbReference type="SAM" id="MobiDB-lite"/>
    </source>
</evidence>